<keyword evidence="6" id="KW-1185">Reference proteome</keyword>
<reference evidence="5 6" key="1">
    <citation type="submission" date="2018-08" db="EMBL/GenBank/DDBJ databases">
        <title>Sequencing the genomes of 1000 actinobacteria strains.</title>
        <authorList>
            <person name="Klenk H.-P."/>
        </authorList>
    </citation>
    <scope>NUCLEOTIDE SEQUENCE [LARGE SCALE GENOMIC DNA]</scope>
    <source>
        <strain evidence="5 6">DSM 22891</strain>
    </source>
</reference>
<dbReference type="InterPro" id="IPR009057">
    <property type="entry name" value="Homeodomain-like_sf"/>
</dbReference>
<dbReference type="InterPro" id="IPR018060">
    <property type="entry name" value="HTH_AraC"/>
</dbReference>
<dbReference type="PRINTS" id="PR00032">
    <property type="entry name" value="HTHARAC"/>
</dbReference>
<dbReference type="PROSITE" id="PS00041">
    <property type="entry name" value="HTH_ARAC_FAMILY_1"/>
    <property type="match status" value="1"/>
</dbReference>
<name>A0A3D9VDK7_THECX</name>
<comment type="caution">
    <text evidence="5">The sequence shown here is derived from an EMBL/GenBank/DDBJ whole genome shotgun (WGS) entry which is preliminary data.</text>
</comment>
<evidence type="ECO:0000256" key="3">
    <source>
        <dbReference type="ARBA" id="ARBA00023163"/>
    </source>
</evidence>
<evidence type="ECO:0000313" key="6">
    <source>
        <dbReference type="Proteomes" id="UP000256485"/>
    </source>
</evidence>
<dbReference type="PANTHER" id="PTHR46796">
    <property type="entry name" value="HTH-TYPE TRANSCRIPTIONAL ACTIVATOR RHAS-RELATED"/>
    <property type="match status" value="1"/>
</dbReference>
<dbReference type="GO" id="GO:0043565">
    <property type="term" value="F:sequence-specific DNA binding"/>
    <property type="evidence" value="ECO:0007669"/>
    <property type="project" value="InterPro"/>
</dbReference>
<dbReference type="Proteomes" id="UP000256485">
    <property type="component" value="Unassembled WGS sequence"/>
</dbReference>
<organism evidence="5 6">
    <name type="scientific">Thermasporomyces composti</name>
    <dbReference type="NCBI Taxonomy" id="696763"/>
    <lineage>
        <taxon>Bacteria</taxon>
        <taxon>Bacillati</taxon>
        <taxon>Actinomycetota</taxon>
        <taxon>Actinomycetes</taxon>
        <taxon>Propionibacteriales</taxon>
        <taxon>Nocardioidaceae</taxon>
        <taxon>Thermasporomyces</taxon>
    </lineage>
</organism>
<dbReference type="InterPro" id="IPR020449">
    <property type="entry name" value="Tscrpt_reg_AraC-type_HTH"/>
</dbReference>
<dbReference type="Pfam" id="PF12833">
    <property type="entry name" value="HTH_18"/>
    <property type="match status" value="1"/>
</dbReference>
<dbReference type="OrthoDB" id="2060755at2"/>
<dbReference type="PROSITE" id="PS01124">
    <property type="entry name" value="HTH_ARAC_FAMILY_2"/>
    <property type="match status" value="1"/>
</dbReference>
<dbReference type="Gene3D" id="1.10.10.60">
    <property type="entry name" value="Homeodomain-like"/>
    <property type="match status" value="2"/>
</dbReference>
<protein>
    <submittedName>
        <fullName evidence="5">AraC family transcriptional regulator</fullName>
    </submittedName>
</protein>
<keyword evidence="2" id="KW-0238">DNA-binding</keyword>
<feature type="domain" description="HTH araC/xylS-type" evidence="4">
    <location>
        <begin position="189"/>
        <end position="287"/>
    </location>
</feature>
<dbReference type="InterPro" id="IPR050204">
    <property type="entry name" value="AraC_XylS_family_regulators"/>
</dbReference>
<evidence type="ECO:0000256" key="1">
    <source>
        <dbReference type="ARBA" id="ARBA00023015"/>
    </source>
</evidence>
<keyword evidence="3" id="KW-0804">Transcription</keyword>
<dbReference type="EMBL" id="QTUC01000001">
    <property type="protein sequence ID" value="REF37175.1"/>
    <property type="molecule type" value="Genomic_DNA"/>
</dbReference>
<evidence type="ECO:0000256" key="2">
    <source>
        <dbReference type="ARBA" id="ARBA00023125"/>
    </source>
</evidence>
<dbReference type="InterPro" id="IPR018062">
    <property type="entry name" value="HTH_AraC-typ_CS"/>
</dbReference>
<evidence type="ECO:0000259" key="4">
    <source>
        <dbReference type="PROSITE" id="PS01124"/>
    </source>
</evidence>
<proteinExistence type="predicted"/>
<gene>
    <name evidence="5" type="ORF">DFJ64_2615</name>
</gene>
<accession>A0A3D9VDK7</accession>
<dbReference type="SUPFAM" id="SSF46689">
    <property type="entry name" value="Homeodomain-like"/>
    <property type="match status" value="2"/>
</dbReference>
<dbReference type="PANTHER" id="PTHR46796:SF6">
    <property type="entry name" value="ARAC SUBFAMILY"/>
    <property type="match status" value="1"/>
</dbReference>
<dbReference type="SMART" id="SM00342">
    <property type="entry name" value="HTH_ARAC"/>
    <property type="match status" value="1"/>
</dbReference>
<sequence length="292" mass="32489">MVGDVSQAWGPAPIRVSLVSTRDLPHLRSIYARLPADPAAITRTRPYQVGVSFSHHSRLRYRLGARWSTLTVPPGAVFANGADEIVWAEVVEPIEALEIYPDLDQLARIVEPAGSGRVEIIPAAAARDATVLGLATVLRRVHVGQDDLDPMHASALAHRLLGHLAEHYCSPRPGRRLRHPGRLERRLVDRIADLVEQRLGDPLRLDDLAAVAHLSPYHFARAFKRTTGLAPHEYVTIRRIERAKALLVRGEHSIAAIATTLGYENVSHFRRLFRRHTGYSPSALRPERAARN</sequence>
<dbReference type="GO" id="GO:0003700">
    <property type="term" value="F:DNA-binding transcription factor activity"/>
    <property type="evidence" value="ECO:0007669"/>
    <property type="project" value="InterPro"/>
</dbReference>
<evidence type="ECO:0000313" key="5">
    <source>
        <dbReference type="EMBL" id="REF37175.1"/>
    </source>
</evidence>
<keyword evidence="1" id="KW-0805">Transcription regulation</keyword>
<dbReference type="AlphaFoldDB" id="A0A3D9VDK7"/>